<evidence type="ECO:0000256" key="1">
    <source>
        <dbReference type="SAM" id="MobiDB-lite"/>
    </source>
</evidence>
<organism evidence="2 3">
    <name type="scientific">Serendipita indica (strain DSM 11827)</name>
    <name type="common">Root endophyte fungus</name>
    <name type="synonym">Piriformospora indica</name>
    <dbReference type="NCBI Taxonomy" id="1109443"/>
    <lineage>
        <taxon>Eukaryota</taxon>
        <taxon>Fungi</taxon>
        <taxon>Dikarya</taxon>
        <taxon>Basidiomycota</taxon>
        <taxon>Agaricomycotina</taxon>
        <taxon>Agaricomycetes</taxon>
        <taxon>Sebacinales</taxon>
        <taxon>Serendipitaceae</taxon>
        <taxon>Serendipita</taxon>
    </lineage>
</organism>
<proteinExistence type="predicted"/>
<protein>
    <submittedName>
        <fullName evidence="2">Uncharacterized protein</fullName>
    </submittedName>
</protein>
<evidence type="ECO:0000313" key="2">
    <source>
        <dbReference type="EMBL" id="CCA67761.1"/>
    </source>
</evidence>
<feature type="compositionally biased region" description="Basic and acidic residues" evidence="1">
    <location>
        <begin position="147"/>
        <end position="157"/>
    </location>
</feature>
<comment type="caution">
    <text evidence="2">The sequence shown here is derived from an EMBL/GenBank/DDBJ whole genome shotgun (WGS) entry which is preliminary data.</text>
</comment>
<feature type="compositionally biased region" description="Basic and acidic residues" evidence="1">
    <location>
        <begin position="306"/>
        <end position="328"/>
    </location>
</feature>
<dbReference type="InParanoid" id="G4T8V8"/>
<dbReference type="STRING" id="1109443.G4T8V8"/>
<reference evidence="2 3" key="1">
    <citation type="journal article" date="2011" name="PLoS Pathog.">
        <title>Endophytic Life Strategies Decoded by Genome and Transcriptome Analyses of the Mutualistic Root Symbiont Piriformospora indica.</title>
        <authorList>
            <person name="Zuccaro A."/>
            <person name="Lahrmann U."/>
            <person name="Guldener U."/>
            <person name="Langen G."/>
            <person name="Pfiffi S."/>
            <person name="Biedenkopf D."/>
            <person name="Wong P."/>
            <person name="Samans B."/>
            <person name="Grimm C."/>
            <person name="Basiewicz M."/>
            <person name="Murat C."/>
            <person name="Martin F."/>
            <person name="Kogel K.H."/>
        </authorList>
    </citation>
    <scope>NUCLEOTIDE SEQUENCE [LARGE SCALE GENOMIC DNA]</scope>
    <source>
        <strain evidence="2 3">DSM 11827</strain>
    </source>
</reference>
<feature type="compositionally biased region" description="Basic residues" evidence="1">
    <location>
        <begin position="236"/>
        <end position="254"/>
    </location>
</feature>
<feature type="compositionally biased region" description="Acidic residues" evidence="1">
    <location>
        <begin position="342"/>
        <end position="351"/>
    </location>
</feature>
<feature type="region of interest" description="Disordered" evidence="1">
    <location>
        <begin position="421"/>
        <end position="441"/>
    </location>
</feature>
<dbReference type="OMA" id="HREWETW"/>
<dbReference type="PANTHER" id="PTHR40132:SF1">
    <property type="entry name" value="PRE-MRNA-SPLICING FACTOR 38B"/>
    <property type="match status" value="1"/>
</dbReference>
<accession>G4T8V8</accession>
<feature type="compositionally biased region" description="Basic residues" evidence="1">
    <location>
        <begin position="170"/>
        <end position="182"/>
    </location>
</feature>
<dbReference type="OrthoDB" id="2431475at2759"/>
<evidence type="ECO:0000313" key="3">
    <source>
        <dbReference type="Proteomes" id="UP000007148"/>
    </source>
</evidence>
<dbReference type="PANTHER" id="PTHR40132">
    <property type="entry name" value="PRE-MRNA-SPLICING FACTOR 38B"/>
    <property type="match status" value="1"/>
</dbReference>
<sequence>MANPSSLSNVVSNLVRAQMGSSLPTNTLDEELDNRIAELILQEARKRKLVSAKLVHTLHNRAFLSSQGSLLLTFSLVRTGNAARTNKRFLSSIIKSTDEHNKAVLRAQAESAAEVKQQIMRQEREERMKRAQEAATARAGRSMSSWEPRDYSKEERKRRSQSRSPDDRGRHRSSRHDRKRERSRGSEVDEDPERRSKRSRKDRSTSRRRSVTPRDEREVKRERRDKNIDPDERKKKESRRRHRDKSRSNSPKRRDKQDWDEEYRRRRRHSPERDEGTSSRRIRGSTPPSSKPPRSRLLKDALAGVKADRSGDHTHSTVDLQSKLESRARSKRSSVSPRPPEDSIDPDEVASESEMGPQPFELDKTYSSKMDKYFASDYDPRLDVESSLLDSSGLIPPGAFDNWDWMLQIVKARREEKEERKRLEKLHRSGKHEEPIGSSVANKEMVDALSMKYTKRGGVREWDEGKKEPT</sequence>
<name>G4T8V8_SERID</name>
<feature type="compositionally biased region" description="Basic and acidic residues" evidence="1">
    <location>
        <begin position="121"/>
        <end position="132"/>
    </location>
</feature>
<dbReference type="AlphaFoldDB" id="G4T8V8"/>
<feature type="compositionally biased region" description="Basic and acidic residues" evidence="1">
    <location>
        <begin position="212"/>
        <end position="235"/>
    </location>
</feature>
<feature type="region of interest" description="Disordered" evidence="1">
    <location>
        <begin position="109"/>
        <end position="364"/>
    </location>
</feature>
<gene>
    <name evidence="2" type="ORF">PIIN_01585</name>
</gene>
<keyword evidence="3" id="KW-1185">Reference proteome</keyword>
<dbReference type="Proteomes" id="UP000007148">
    <property type="component" value="Unassembled WGS sequence"/>
</dbReference>
<dbReference type="eggNOG" id="ENOG502RZN2">
    <property type="taxonomic scope" value="Eukaryota"/>
</dbReference>
<feature type="compositionally biased region" description="Basic residues" evidence="1">
    <location>
        <begin position="195"/>
        <end position="211"/>
    </location>
</feature>
<dbReference type="EMBL" id="CAFZ01000019">
    <property type="protein sequence ID" value="CCA67761.1"/>
    <property type="molecule type" value="Genomic_DNA"/>
</dbReference>
<dbReference type="HOGENOM" id="CLU_014120_1_0_1"/>